<dbReference type="InterPro" id="IPR052031">
    <property type="entry name" value="Membrane_Transporter-Flippase"/>
</dbReference>
<gene>
    <name evidence="8" type="ORF">METZ01_LOCUS130627</name>
</gene>
<evidence type="ECO:0000256" key="3">
    <source>
        <dbReference type="ARBA" id="ARBA00022475"/>
    </source>
</evidence>
<feature type="transmembrane region" description="Helical" evidence="7">
    <location>
        <begin position="256"/>
        <end position="276"/>
    </location>
</feature>
<name>A0A381YMK9_9ZZZZ</name>
<dbReference type="Pfam" id="PF01554">
    <property type="entry name" value="MatE"/>
    <property type="match status" value="2"/>
</dbReference>
<feature type="transmembrane region" description="Helical" evidence="7">
    <location>
        <begin position="423"/>
        <end position="444"/>
    </location>
</feature>
<evidence type="ECO:0000256" key="7">
    <source>
        <dbReference type="SAM" id="Phobius"/>
    </source>
</evidence>
<dbReference type="InterPro" id="IPR002528">
    <property type="entry name" value="MATE_fam"/>
</dbReference>
<evidence type="ECO:0000256" key="5">
    <source>
        <dbReference type="ARBA" id="ARBA00022989"/>
    </source>
</evidence>
<dbReference type="EMBL" id="UINC01018501">
    <property type="protein sequence ID" value="SVA77773.1"/>
    <property type="molecule type" value="Genomic_DNA"/>
</dbReference>
<feature type="transmembrane region" description="Helical" evidence="7">
    <location>
        <begin position="330"/>
        <end position="353"/>
    </location>
</feature>
<sequence length="462" mass="51710">MKSYSINLKEDSIFQLFIKIAIPSSIGTIFQNLYSVVDSIFAGKMISTFALAAIGQIFPIYFVIIALGVGLGIGSTALIANNIGSNNLNKAAQVFSQSIVLSIIVAIIISFIGINFSEIIIRTINDNQKTLNYSTQYINIIFIGSIFIFILMTLNSSLSAQGDTKSYRNVLIFSFILNILLNPILITGKFFGMKIFVPLGISGIAIATILSQFVGIFYLLFKIKKTIIYNNIKLIYFIPNFSIIRSVLTHGIPASIGLMMIAVGSYILLFFVAYFGDNAIAGYTAATRYEQLFFLPLLGLSTAVISIVGQNFGGKNYDRVKETNRKALKLGIFILIILGIIMYLTSELAMTIFTSNEEAIKYGSTYLKISAFMFPAFPFFFINNATFQGLKKPIIVMFIAILRFVFIPIIVLSLIIFLLDKNFVYIFIALVFMHWFIAIFYFIYSKYKISSILHKSIEFPED</sequence>
<dbReference type="PANTHER" id="PTHR43549:SF2">
    <property type="entry name" value="MULTIDRUG RESISTANCE PROTEIN NORM-RELATED"/>
    <property type="match status" value="1"/>
</dbReference>
<feature type="transmembrane region" description="Helical" evidence="7">
    <location>
        <begin position="291"/>
        <end position="309"/>
    </location>
</feature>
<evidence type="ECO:0000256" key="1">
    <source>
        <dbReference type="ARBA" id="ARBA00004651"/>
    </source>
</evidence>
<dbReference type="GO" id="GO:0015297">
    <property type="term" value="F:antiporter activity"/>
    <property type="evidence" value="ECO:0007669"/>
    <property type="project" value="InterPro"/>
</dbReference>
<keyword evidence="6 7" id="KW-0472">Membrane</keyword>
<dbReference type="PIRSF" id="PIRSF006603">
    <property type="entry name" value="DinF"/>
    <property type="match status" value="1"/>
</dbReference>
<accession>A0A381YMK9</accession>
<keyword evidence="5 7" id="KW-1133">Transmembrane helix</keyword>
<dbReference type="PANTHER" id="PTHR43549">
    <property type="entry name" value="MULTIDRUG RESISTANCE PROTEIN YPNP-RELATED"/>
    <property type="match status" value="1"/>
</dbReference>
<feature type="transmembrane region" description="Helical" evidence="7">
    <location>
        <begin position="394"/>
        <end position="417"/>
    </location>
</feature>
<dbReference type="AlphaFoldDB" id="A0A381YMK9"/>
<keyword evidence="3" id="KW-1003">Cell membrane</keyword>
<feature type="transmembrane region" description="Helical" evidence="7">
    <location>
        <begin position="365"/>
        <end position="382"/>
    </location>
</feature>
<feature type="transmembrane region" description="Helical" evidence="7">
    <location>
        <begin position="170"/>
        <end position="188"/>
    </location>
</feature>
<organism evidence="8">
    <name type="scientific">marine metagenome</name>
    <dbReference type="NCBI Taxonomy" id="408172"/>
    <lineage>
        <taxon>unclassified sequences</taxon>
        <taxon>metagenomes</taxon>
        <taxon>ecological metagenomes</taxon>
    </lineage>
</organism>
<dbReference type="GO" id="GO:0042910">
    <property type="term" value="F:xenobiotic transmembrane transporter activity"/>
    <property type="evidence" value="ECO:0007669"/>
    <property type="project" value="InterPro"/>
</dbReference>
<feature type="transmembrane region" description="Helical" evidence="7">
    <location>
        <begin position="12"/>
        <end position="37"/>
    </location>
</feature>
<feature type="transmembrane region" description="Helical" evidence="7">
    <location>
        <begin position="137"/>
        <end position="158"/>
    </location>
</feature>
<feature type="transmembrane region" description="Helical" evidence="7">
    <location>
        <begin position="49"/>
        <end position="74"/>
    </location>
</feature>
<dbReference type="InterPro" id="IPR048279">
    <property type="entry name" value="MdtK-like"/>
</dbReference>
<comment type="subcellular location">
    <subcellularLocation>
        <location evidence="1">Cell membrane</location>
        <topology evidence="1">Multi-pass membrane protein</topology>
    </subcellularLocation>
</comment>
<feature type="transmembrane region" description="Helical" evidence="7">
    <location>
        <begin position="195"/>
        <end position="221"/>
    </location>
</feature>
<evidence type="ECO:0000256" key="6">
    <source>
        <dbReference type="ARBA" id="ARBA00023136"/>
    </source>
</evidence>
<reference evidence="8" key="1">
    <citation type="submission" date="2018-05" db="EMBL/GenBank/DDBJ databases">
        <authorList>
            <person name="Lanie J.A."/>
            <person name="Ng W.-L."/>
            <person name="Kazmierczak K.M."/>
            <person name="Andrzejewski T.M."/>
            <person name="Davidsen T.M."/>
            <person name="Wayne K.J."/>
            <person name="Tettelin H."/>
            <person name="Glass J.I."/>
            <person name="Rusch D."/>
            <person name="Podicherti R."/>
            <person name="Tsui H.-C.T."/>
            <person name="Winkler M.E."/>
        </authorList>
    </citation>
    <scope>NUCLEOTIDE SEQUENCE</scope>
</reference>
<dbReference type="NCBIfam" id="TIGR00797">
    <property type="entry name" value="matE"/>
    <property type="match status" value="1"/>
</dbReference>
<keyword evidence="4 7" id="KW-0812">Transmembrane</keyword>
<evidence type="ECO:0000256" key="4">
    <source>
        <dbReference type="ARBA" id="ARBA00022692"/>
    </source>
</evidence>
<protein>
    <recommendedName>
        <fullName evidence="9">Multidrug resistance protein NorM</fullName>
    </recommendedName>
</protein>
<evidence type="ECO:0000313" key="8">
    <source>
        <dbReference type="EMBL" id="SVA77773.1"/>
    </source>
</evidence>
<evidence type="ECO:0000256" key="2">
    <source>
        <dbReference type="ARBA" id="ARBA00022448"/>
    </source>
</evidence>
<feature type="transmembrane region" description="Helical" evidence="7">
    <location>
        <begin position="94"/>
        <end position="116"/>
    </location>
</feature>
<proteinExistence type="predicted"/>
<dbReference type="GO" id="GO:0005886">
    <property type="term" value="C:plasma membrane"/>
    <property type="evidence" value="ECO:0007669"/>
    <property type="project" value="UniProtKB-SubCell"/>
</dbReference>
<keyword evidence="2" id="KW-0813">Transport</keyword>
<evidence type="ECO:0008006" key="9">
    <source>
        <dbReference type="Google" id="ProtNLM"/>
    </source>
</evidence>